<sequence length="178" mass="20585">ILYKTLVRSKLEYASSVWDPGQSVLIDLIEAVQNRSVRFIFSNYHRTASVSTMKSNLSLPELSTRRKVARLSLFHKIYFANETLRNNLIIPPLYVSPRLDHQHKVGIPYARTNIFYHSFTPSTSFDWNHLAAPVVSNIDHNLFKKALECIFFLIYTDCITCVSVSVFFQYIMQPLPPL</sequence>
<keyword evidence="2" id="KW-0540">Nuclease</keyword>
<keyword evidence="1" id="KW-0472">Membrane</keyword>
<organism evidence="2">
    <name type="scientific">Ixodes ricinus</name>
    <name type="common">Common tick</name>
    <name type="synonym">Acarus ricinus</name>
    <dbReference type="NCBI Taxonomy" id="34613"/>
    <lineage>
        <taxon>Eukaryota</taxon>
        <taxon>Metazoa</taxon>
        <taxon>Ecdysozoa</taxon>
        <taxon>Arthropoda</taxon>
        <taxon>Chelicerata</taxon>
        <taxon>Arachnida</taxon>
        <taxon>Acari</taxon>
        <taxon>Parasitiformes</taxon>
        <taxon>Ixodida</taxon>
        <taxon>Ixodoidea</taxon>
        <taxon>Ixodidae</taxon>
        <taxon>Ixodinae</taxon>
        <taxon>Ixodes</taxon>
    </lineage>
</organism>
<reference evidence="2" key="1">
    <citation type="submission" date="2016-02" db="EMBL/GenBank/DDBJ databases">
        <title>RNAseq analyses of the midgut from blood- or serum-fed Ixodes ricinus ticks.</title>
        <authorList>
            <person name="Perner J."/>
            <person name="Provaznik J."/>
            <person name="Schrenkova J."/>
            <person name="Urbanova V."/>
            <person name="Ribeiro J.M."/>
            <person name="Kopacek P."/>
        </authorList>
    </citation>
    <scope>NUCLEOTIDE SEQUENCE</scope>
    <source>
        <tissue evidence="2">Gut</tissue>
    </source>
</reference>
<name>A0A131Y414_IXORI</name>
<keyword evidence="2" id="KW-0255">Endonuclease</keyword>
<proteinExistence type="evidence at transcript level"/>
<keyword evidence="2" id="KW-0378">Hydrolase</keyword>
<dbReference type="EMBL" id="GEFM01001563">
    <property type="protein sequence ID" value="JAP74233.1"/>
    <property type="molecule type" value="mRNA"/>
</dbReference>
<dbReference type="AlphaFoldDB" id="A0A131Y414"/>
<evidence type="ECO:0000313" key="2">
    <source>
        <dbReference type="EMBL" id="JAP74233.1"/>
    </source>
</evidence>
<accession>A0A131Y414</accession>
<keyword evidence="1" id="KW-0812">Transmembrane</keyword>
<evidence type="ECO:0000256" key="1">
    <source>
        <dbReference type="SAM" id="Phobius"/>
    </source>
</evidence>
<feature type="non-terminal residue" evidence="2">
    <location>
        <position position="1"/>
    </location>
</feature>
<feature type="transmembrane region" description="Helical" evidence="1">
    <location>
        <begin position="150"/>
        <end position="172"/>
    </location>
</feature>
<keyword evidence="1" id="KW-1133">Transmembrane helix</keyword>
<protein>
    <submittedName>
        <fullName evidence="2">Putative endonuclease/reverse transcript</fullName>
    </submittedName>
</protein>
<dbReference type="GO" id="GO:0004519">
    <property type="term" value="F:endonuclease activity"/>
    <property type="evidence" value="ECO:0007669"/>
    <property type="project" value="UniProtKB-KW"/>
</dbReference>